<name>A0A7V8NS86_9BACT</name>
<evidence type="ECO:0000313" key="2">
    <source>
        <dbReference type="EMBL" id="MBA0086260.1"/>
    </source>
</evidence>
<protein>
    <submittedName>
        <fullName evidence="2">Uncharacterized protein</fullName>
    </submittedName>
</protein>
<dbReference type="AlphaFoldDB" id="A0A7V8NS86"/>
<organism evidence="2 3">
    <name type="scientific">Candidatus Acidiferrum panamense</name>
    <dbReference type="NCBI Taxonomy" id="2741543"/>
    <lineage>
        <taxon>Bacteria</taxon>
        <taxon>Pseudomonadati</taxon>
        <taxon>Acidobacteriota</taxon>
        <taxon>Terriglobia</taxon>
        <taxon>Candidatus Acidiferrales</taxon>
        <taxon>Candidatus Acidiferrum</taxon>
    </lineage>
</organism>
<dbReference type="EMBL" id="JACDQQ010001420">
    <property type="protein sequence ID" value="MBA0086260.1"/>
    <property type="molecule type" value="Genomic_DNA"/>
</dbReference>
<comment type="caution">
    <text evidence="2">The sequence shown here is derived from an EMBL/GenBank/DDBJ whole genome shotgun (WGS) entry which is preliminary data.</text>
</comment>
<keyword evidence="3" id="KW-1185">Reference proteome</keyword>
<feature type="region of interest" description="Disordered" evidence="1">
    <location>
        <begin position="120"/>
        <end position="148"/>
    </location>
</feature>
<dbReference type="Proteomes" id="UP000567293">
    <property type="component" value="Unassembled WGS sequence"/>
</dbReference>
<accession>A0A7V8NS86</accession>
<gene>
    <name evidence="2" type="ORF">HRJ53_14840</name>
</gene>
<proteinExistence type="predicted"/>
<evidence type="ECO:0000313" key="3">
    <source>
        <dbReference type="Proteomes" id="UP000567293"/>
    </source>
</evidence>
<evidence type="ECO:0000256" key="1">
    <source>
        <dbReference type="SAM" id="MobiDB-lite"/>
    </source>
</evidence>
<reference evidence="2" key="1">
    <citation type="submission" date="2020-06" db="EMBL/GenBank/DDBJ databases">
        <title>Legume-microbial interactions unlock mineral nutrients during tropical forest succession.</title>
        <authorList>
            <person name="Epihov D.Z."/>
        </authorList>
    </citation>
    <scope>NUCLEOTIDE SEQUENCE [LARGE SCALE GENOMIC DNA]</scope>
    <source>
        <strain evidence="2">Pan2503</strain>
    </source>
</reference>
<feature type="compositionally biased region" description="Basic and acidic residues" evidence="1">
    <location>
        <begin position="129"/>
        <end position="148"/>
    </location>
</feature>
<sequence length="372" mass="39619">MAVSGDAVNYARALTLMEEWRTAPSLAMAANRGPLSERVVRLLGLDGAAGRFRVAGMAVAVTCLAGAMLAGNAFLGVAEAALGSKASANREQAVSGLAVVEVQASGSVIVVRPGDARTAAKHFASPEQAGKDKEKKQDDDQAGRKESYLEGMEAAGFKNLTADELIAMKMQGVTPAYVKEIHDLGMKPTVDELIGMRVQGITPEYIRDMRSLAPKLGTDELIGMKVQGITPQYANDMRGLGLAFDPENLIGMKVQGITPEYVKAMQALGFKPDTEELIGLKVQGITPDYVKAMVATGLKPDVDNLIGMKVQGITPEYVKSMQDAGFKNVDVDELIGAKVQGITPEFIEKARKHGFQNLTLDKLTALKQAGVL</sequence>